<evidence type="ECO:0000259" key="4">
    <source>
        <dbReference type="Pfam" id="PF07992"/>
    </source>
</evidence>
<gene>
    <name evidence="5" type="ORF">ACFFIC_17075</name>
</gene>
<dbReference type="PRINTS" id="PR00368">
    <property type="entry name" value="FADPNR"/>
</dbReference>
<keyword evidence="6" id="KW-1185">Reference proteome</keyword>
<evidence type="ECO:0000256" key="3">
    <source>
        <dbReference type="ARBA" id="ARBA00023002"/>
    </source>
</evidence>
<dbReference type="PRINTS" id="PR00469">
    <property type="entry name" value="PNDRDTASEII"/>
</dbReference>
<reference evidence="5 6" key="1">
    <citation type="submission" date="2024-09" db="EMBL/GenBank/DDBJ databases">
        <authorList>
            <person name="Sun Q."/>
            <person name="Mori K."/>
        </authorList>
    </citation>
    <scope>NUCLEOTIDE SEQUENCE [LARGE SCALE GENOMIC DNA]</scope>
    <source>
        <strain evidence="5 6">CCM 7468</strain>
    </source>
</reference>
<dbReference type="InterPro" id="IPR050097">
    <property type="entry name" value="Ferredoxin-NADP_redctase_2"/>
</dbReference>
<comment type="caution">
    <text evidence="5">The sequence shown here is derived from an EMBL/GenBank/DDBJ whole genome shotgun (WGS) entry which is preliminary data.</text>
</comment>
<protein>
    <recommendedName>
        <fullName evidence="1">Thioredoxin reductase</fullName>
    </recommendedName>
</protein>
<dbReference type="Proteomes" id="UP001589789">
    <property type="component" value="Unassembled WGS sequence"/>
</dbReference>
<evidence type="ECO:0000256" key="1">
    <source>
        <dbReference type="ARBA" id="ARBA00018719"/>
    </source>
</evidence>
<keyword evidence="2" id="KW-0285">Flavoprotein</keyword>
<sequence length="295" mass="30984">MQHDVVIVGGSYSGIAAALQLARARKDVVVVDAGQRRNRFAKASHGFLGQDGQAPGAIADQARAQLLAYPTVTWVEGKAVAAMAKDGQFCVTLENGEERTAQRLLLATGVVDNLPDVPGLQERWGRGVYQCPYCDGYELDQGHLGVLATNGFWYHQAMLIPEWGRTTLFTNGIGHPDAEQRAALARRGVTIEEATVSGIDGEGVTVHLQDGRSIALAGLFLVPWTSFASPLADQLGCVLEDGPMGPFIQTDVRKATSVPGVFACGDAARAAGSVSLAVGDGAMAGTAVHQSLVFG</sequence>
<dbReference type="Pfam" id="PF07992">
    <property type="entry name" value="Pyr_redox_2"/>
    <property type="match status" value="2"/>
</dbReference>
<accession>A0ABV6IUF4</accession>
<evidence type="ECO:0000313" key="5">
    <source>
        <dbReference type="EMBL" id="MFC0387244.1"/>
    </source>
</evidence>
<name>A0ABV6IUF4_9PROT</name>
<dbReference type="RefSeq" id="WP_377052501.1">
    <property type="nucleotide sequence ID" value="NZ_JBHLVZ010000057.1"/>
</dbReference>
<dbReference type="InterPro" id="IPR036188">
    <property type="entry name" value="FAD/NAD-bd_sf"/>
</dbReference>
<keyword evidence="3" id="KW-0560">Oxidoreductase</keyword>
<feature type="domain" description="FAD/NAD(P)-binding" evidence="4">
    <location>
        <begin position="3"/>
        <end position="141"/>
    </location>
</feature>
<proteinExistence type="predicted"/>
<dbReference type="EMBL" id="JBHLVZ010000057">
    <property type="protein sequence ID" value="MFC0387244.1"/>
    <property type="molecule type" value="Genomic_DNA"/>
</dbReference>
<dbReference type="InterPro" id="IPR023753">
    <property type="entry name" value="FAD/NAD-binding_dom"/>
</dbReference>
<dbReference type="Gene3D" id="3.50.50.60">
    <property type="entry name" value="FAD/NAD(P)-binding domain"/>
    <property type="match status" value="2"/>
</dbReference>
<dbReference type="SUPFAM" id="SSF51905">
    <property type="entry name" value="FAD/NAD(P)-binding domain"/>
    <property type="match status" value="1"/>
</dbReference>
<dbReference type="PANTHER" id="PTHR48105">
    <property type="entry name" value="THIOREDOXIN REDUCTASE 1-RELATED-RELATED"/>
    <property type="match status" value="1"/>
</dbReference>
<evidence type="ECO:0000313" key="6">
    <source>
        <dbReference type="Proteomes" id="UP001589789"/>
    </source>
</evidence>
<organism evidence="5 6">
    <name type="scientific">Muricoccus vinaceus</name>
    <dbReference type="NCBI Taxonomy" id="424704"/>
    <lineage>
        <taxon>Bacteria</taxon>
        <taxon>Pseudomonadati</taxon>
        <taxon>Pseudomonadota</taxon>
        <taxon>Alphaproteobacteria</taxon>
        <taxon>Acetobacterales</taxon>
        <taxon>Roseomonadaceae</taxon>
        <taxon>Muricoccus</taxon>
    </lineage>
</organism>
<evidence type="ECO:0000256" key="2">
    <source>
        <dbReference type="ARBA" id="ARBA00022630"/>
    </source>
</evidence>
<feature type="domain" description="FAD/NAD(P)-binding" evidence="4">
    <location>
        <begin position="181"/>
        <end position="281"/>
    </location>
</feature>